<sequence>MQQVSFSASPATTVQQLSVLLLAPVATSLAGLAPAITEARDARDVLDHLRRSTDTGLLILALDHPGAIELAESAMRMRDDSAALEVILLADGIAPDIAARAMRCRVADLLPARPSTRELERAVPQALRRATARRALAAHLRASQLEIARLRQTLAGTEPAPIQHLLKRIGYDV</sequence>
<dbReference type="AlphaFoldDB" id="A0A437ME05"/>
<proteinExistence type="predicted"/>
<dbReference type="InterPro" id="IPR011006">
    <property type="entry name" value="CheY-like_superfamily"/>
</dbReference>
<dbReference type="SUPFAM" id="SSF52172">
    <property type="entry name" value="CheY-like"/>
    <property type="match status" value="1"/>
</dbReference>
<dbReference type="OrthoDB" id="9992751at2"/>
<keyword evidence="2" id="KW-1185">Reference proteome</keyword>
<dbReference type="RefSeq" id="WP_127787812.1">
    <property type="nucleotide sequence ID" value="NZ_SACL01000004.1"/>
</dbReference>
<comment type="caution">
    <text evidence="1">The sequence shown here is derived from an EMBL/GenBank/DDBJ whole genome shotgun (WGS) entry which is preliminary data.</text>
</comment>
<organism evidence="1 2">
    <name type="scientific">Rhodovarius crocodyli</name>
    <dbReference type="NCBI Taxonomy" id="1979269"/>
    <lineage>
        <taxon>Bacteria</taxon>
        <taxon>Pseudomonadati</taxon>
        <taxon>Pseudomonadota</taxon>
        <taxon>Alphaproteobacteria</taxon>
        <taxon>Acetobacterales</taxon>
        <taxon>Roseomonadaceae</taxon>
        <taxon>Rhodovarius</taxon>
    </lineage>
</organism>
<reference evidence="1 2" key="1">
    <citation type="submission" date="2019-01" db="EMBL/GenBank/DDBJ databases">
        <authorList>
            <person name="Chen W.-M."/>
        </authorList>
    </citation>
    <scope>NUCLEOTIDE SEQUENCE [LARGE SCALE GENOMIC DNA]</scope>
    <source>
        <strain evidence="1 2">CCP-6</strain>
    </source>
</reference>
<dbReference type="EMBL" id="SACL01000004">
    <property type="protein sequence ID" value="RVT95877.1"/>
    <property type="molecule type" value="Genomic_DNA"/>
</dbReference>
<accession>A0A437ME05</accession>
<name>A0A437ME05_9PROT</name>
<protein>
    <submittedName>
        <fullName evidence="1">Uncharacterized protein</fullName>
    </submittedName>
</protein>
<dbReference type="Proteomes" id="UP000282957">
    <property type="component" value="Unassembled WGS sequence"/>
</dbReference>
<gene>
    <name evidence="1" type="ORF">EOD42_12105</name>
</gene>
<evidence type="ECO:0000313" key="1">
    <source>
        <dbReference type="EMBL" id="RVT95877.1"/>
    </source>
</evidence>
<evidence type="ECO:0000313" key="2">
    <source>
        <dbReference type="Proteomes" id="UP000282957"/>
    </source>
</evidence>
<dbReference type="Gene3D" id="3.40.50.2300">
    <property type="match status" value="1"/>
</dbReference>